<reference evidence="2 3" key="1">
    <citation type="journal article" date="2015" name="Proc. Natl. Acad. Sci. U.S.A.">
        <title>The resurrection genome of Boea hygrometrica: A blueprint for survival of dehydration.</title>
        <authorList>
            <person name="Xiao L."/>
            <person name="Yang G."/>
            <person name="Zhang L."/>
            <person name="Yang X."/>
            <person name="Zhao S."/>
            <person name="Ji Z."/>
            <person name="Zhou Q."/>
            <person name="Hu M."/>
            <person name="Wang Y."/>
            <person name="Chen M."/>
            <person name="Xu Y."/>
            <person name="Jin H."/>
            <person name="Xiao X."/>
            <person name="Hu G."/>
            <person name="Bao F."/>
            <person name="Hu Y."/>
            <person name="Wan P."/>
            <person name="Li L."/>
            <person name="Deng X."/>
            <person name="Kuang T."/>
            <person name="Xiang C."/>
            <person name="Zhu J.K."/>
            <person name="Oliver M.J."/>
            <person name="He Y."/>
        </authorList>
    </citation>
    <scope>NUCLEOTIDE SEQUENCE [LARGE SCALE GENOMIC DNA]</scope>
    <source>
        <strain evidence="3">cv. XS01</strain>
    </source>
</reference>
<accession>A0A2Z7AWD5</accession>
<evidence type="ECO:0000313" key="3">
    <source>
        <dbReference type="Proteomes" id="UP000250235"/>
    </source>
</evidence>
<dbReference type="EMBL" id="KV013454">
    <property type="protein sequence ID" value="KZV23542.1"/>
    <property type="molecule type" value="Genomic_DNA"/>
</dbReference>
<organism evidence="2 3">
    <name type="scientific">Dorcoceras hygrometricum</name>
    <dbReference type="NCBI Taxonomy" id="472368"/>
    <lineage>
        <taxon>Eukaryota</taxon>
        <taxon>Viridiplantae</taxon>
        <taxon>Streptophyta</taxon>
        <taxon>Embryophyta</taxon>
        <taxon>Tracheophyta</taxon>
        <taxon>Spermatophyta</taxon>
        <taxon>Magnoliopsida</taxon>
        <taxon>eudicotyledons</taxon>
        <taxon>Gunneridae</taxon>
        <taxon>Pentapetalae</taxon>
        <taxon>asterids</taxon>
        <taxon>lamiids</taxon>
        <taxon>Lamiales</taxon>
        <taxon>Gesneriaceae</taxon>
        <taxon>Didymocarpoideae</taxon>
        <taxon>Trichosporeae</taxon>
        <taxon>Loxocarpinae</taxon>
        <taxon>Dorcoceras</taxon>
    </lineage>
</organism>
<evidence type="ECO:0000313" key="2">
    <source>
        <dbReference type="EMBL" id="KZV23542.1"/>
    </source>
</evidence>
<feature type="compositionally biased region" description="Polar residues" evidence="1">
    <location>
        <begin position="221"/>
        <end position="231"/>
    </location>
</feature>
<feature type="region of interest" description="Disordered" evidence="1">
    <location>
        <begin position="206"/>
        <end position="231"/>
    </location>
</feature>
<evidence type="ECO:0000256" key="1">
    <source>
        <dbReference type="SAM" id="MobiDB-lite"/>
    </source>
</evidence>
<dbReference type="AlphaFoldDB" id="A0A2Z7AWD5"/>
<dbReference type="Proteomes" id="UP000250235">
    <property type="component" value="Unassembled WGS sequence"/>
</dbReference>
<proteinExistence type="predicted"/>
<gene>
    <name evidence="2" type="ORF">F511_02028</name>
</gene>
<protein>
    <submittedName>
        <fullName evidence="2">Uncharacterized protein</fullName>
    </submittedName>
</protein>
<name>A0A2Z7AWD5_9LAMI</name>
<feature type="region of interest" description="Disordered" evidence="1">
    <location>
        <begin position="14"/>
        <end position="39"/>
    </location>
</feature>
<keyword evidence="3" id="KW-1185">Reference proteome</keyword>
<sequence length="258" mass="28528">MNQLCNKISIINQNPNHSDSAGYHDSVTTSNYEHGDSAGNHDSAIISSLVPSSEQQLIPRQIPRELSTNRLHQSTILPSHKESNRSCMKAQICQELAQPHQKQLKGNSAETDLGSPALHDQVTDSTIHATQTDLISRQIPRTYQRISNLIPARAHRSTLFPKAGTHSCSHSSNRYAQTVSPPYHTANTDQNQPASELVFVKRRRIISRSGQPRTGLHRLTNRTGPRNATNSLAPAFLSSSELNYSNLPASKADFNEQL</sequence>